<dbReference type="PANTHER" id="PTHR47102">
    <property type="entry name" value="PROTEIN BNI1"/>
    <property type="match status" value="1"/>
</dbReference>
<evidence type="ECO:0000256" key="2">
    <source>
        <dbReference type="SAM" id="Coils"/>
    </source>
</evidence>
<evidence type="ECO:0000256" key="3">
    <source>
        <dbReference type="SAM" id="MobiDB-lite"/>
    </source>
</evidence>
<dbReference type="OMA" id="TPSIKMK"/>
<feature type="coiled-coil region" evidence="2">
    <location>
        <begin position="1620"/>
        <end position="1647"/>
    </location>
</feature>
<feature type="compositionally biased region" description="Polar residues" evidence="3">
    <location>
        <begin position="67"/>
        <end position="105"/>
    </location>
</feature>
<organism evidence="7 8">
    <name type="scientific">Wallemia ichthyophaga (strain EXF-994 / CBS 113033)</name>
    <dbReference type="NCBI Taxonomy" id="1299270"/>
    <lineage>
        <taxon>Eukaryota</taxon>
        <taxon>Fungi</taxon>
        <taxon>Dikarya</taxon>
        <taxon>Basidiomycota</taxon>
        <taxon>Wallemiomycotina</taxon>
        <taxon>Wallemiomycetes</taxon>
        <taxon>Wallemiales</taxon>
        <taxon>Wallemiaceae</taxon>
        <taxon>Wallemia</taxon>
    </lineage>
</organism>
<dbReference type="SMART" id="SM01139">
    <property type="entry name" value="Drf_FH3"/>
    <property type="match status" value="1"/>
</dbReference>
<dbReference type="InterPro" id="IPR042201">
    <property type="entry name" value="FH2_Formin_sf"/>
</dbReference>
<dbReference type="Pfam" id="PF06371">
    <property type="entry name" value="Drf_GBD"/>
    <property type="match status" value="1"/>
</dbReference>
<feature type="compositionally biased region" description="Low complexity" evidence="3">
    <location>
        <begin position="39"/>
        <end position="52"/>
    </location>
</feature>
<evidence type="ECO:0000313" key="8">
    <source>
        <dbReference type="Proteomes" id="UP000014064"/>
    </source>
</evidence>
<dbReference type="GO" id="GO:0003779">
    <property type="term" value="F:actin binding"/>
    <property type="evidence" value="ECO:0007669"/>
    <property type="project" value="InterPro"/>
</dbReference>
<evidence type="ECO:0000259" key="5">
    <source>
        <dbReference type="PROSITE" id="PS51232"/>
    </source>
</evidence>
<dbReference type="InterPro" id="IPR051661">
    <property type="entry name" value="Actin_filament_regulator"/>
</dbReference>
<feature type="domain" description="FH2" evidence="6">
    <location>
        <begin position="1242"/>
        <end position="1646"/>
    </location>
</feature>
<dbReference type="GO" id="GO:0032153">
    <property type="term" value="C:cell division site"/>
    <property type="evidence" value="ECO:0007669"/>
    <property type="project" value="UniProtKB-ARBA"/>
</dbReference>
<reference evidence="8" key="1">
    <citation type="journal article" date="2013" name="BMC Genomics">
        <title>Genome and transcriptome sequencing of the halophilic fungus Wallemia ichthyophaga: haloadaptations present and absent.</title>
        <authorList>
            <person name="Zajc J."/>
            <person name="Liu Y."/>
            <person name="Dai W."/>
            <person name="Yang Z."/>
            <person name="Hu J."/>
            <person name="Gostincar C."/>
            <person name="Gunde-Cimerman N."/>
        </authorList>
    </citation>
    <scope>NUCLEOTIDE SEQUENCE [LARGE SCALE GENOMIC DNA]</scope>
    <source>
        <strain evidence="8">EXF-994 / CBS 113033</strain>
    </source>
</reference>
<dbReference type="Proteomes" id="UP000014064">
    <property type="component" value="Unassembled WGS sequence"/>
</dbReference>
<dbReference type="SUPFAM" id="SSF48371">
    <property type="entry name" value="ARM repeat"/>
    <property type="match status" value="1"/>
</dbReference>
<dbReference type="PROSITE" id="PS51231">
    <property type="entry name" value="DAD"/>
    <property type="match status" value="1"/>
</dbReference>
<comment type="similarity">
    <text evidence="1">Belongs to the formin homology family. BNI1 subfamily.</text>
</comment>
<evidence type="ECO:0000256" key="1">
    <source>
        <dbReference type="ARBA" id="ARBA00037935"/>
    </source>
</evidence>
<evidence type="ECO:0000259" key="6">
    <source>
        <dbReference type="PROSITE" id="PS51444"/>
    </source>
</evidence>
<feature type="region of interest" description="Disordered" evidence="3">
    <location>
        <begin position="1211"/>
        <end position="1236"/>
    </location>
</feature>
<dbReference type="Gene3D" id="1.10.238.150">
    <property type="entry name" value="Formin, FH3 diaphanous domain"/>
    <property type="match status" value="1"/>
</dbReference>
<feature type="compositionally biased region" description="Pro residues" evidence="3">
    <location>
        <begin position="1219"/>
        <end position="1229"/>
    </location>
</feature>
<dbReference type="EMBL" id="KE007235">
    <property type="protein sequence ID" value="EOR00384.1"/>
    <property type="molecule type" value="Genomic_DNA"/>
</dbReference>
<feature type="compositionally biased region" description="Pro residues" evidence="3">
    <location>
        <begin position="1179"/>
        <end position="1192"/>
    </location>
</feature>
<keyword evidence="2" id="KW-0175">Coiled coil</keyword>
<feature type="compositionally biased region" description="Basic and acidic residues" evidence="3">
    <location>
        <begin position="1764"/>
        <end position="1774"/>
    </location>
</feature>
<proteinExistence type="inferred from homology"/>
<dbReference type="SMART" id="SM01140">
    <property type="entry name" value="Drf_GBD"/>
    <property type="match status" value="1"/>
</dbReference>
<feature type="region of interest" description="Disordered" evidence="3">
    <location>
        <begin position="66"/>
        <end position="106"/>
    </location>
</feature>
<dbReference type="InterPro" id="IPR015425">
    <property type="entry name" value="FH2_Formin"/>
</dbReference>
<feature type="coiled-coil region" evidence="2">
    <location>
        <begin position="600"/>
        <end position="702"/>
    </location>
</feature>
<feature type="domain" description="GBD/FH3" evidence="5">
    <location>
        <begin position="172"/>
        <end position="575"/>
    </location>
</feature>
<feature type="compositionally biased region" description="Polar residues" evidence="3">
    <location>
        <begin position="1009"/>
        <end position="1043"/>
    </location>
</feature>
<dbReference type="GeneID" id="20373874"/>
<dbReference type="Gene3D" id="6.10.30.50">
    <property type="match status" value="1"/>
</dbReference>
<protein>
    <submittedName>
        <fullName evidence="7">Cytokinesis protein sepA</fullName>
    </submittedName>
</protein>
<dbReference type="Gene3D" id="1.20.58.2220">
    <property type="entry name" value="Formin, FH2 domain"/>
    <property type="match status" value="1"/>
</dbReference>
<dbReference type="Pfam" id="PF06367">
    <property type="entry name" value="Drf_FH3"/>
    <property type="match status" value="1"/>
</dbReference>
<feature type="compositionally biased region" description="Pro residues" evidence="3">
    <location>
        <begin position="1141"/>
        <end position="1150"/>
    </location>
</feature>
<dbReference type="InterPro" id="IPR010473">
    <property type="entry name" value="GTPase-bd"/>
</dbReference>
<sequence>MDSIFSLSSKKKSRSKIQADYEWNDVDKSAISGGSISAPNTNPNLNSNLNSNIEYDANKDYPYRSPTLDSYHSSSSIDAGRLPTSSSMISTLPTKRNSRMQSDGNSLFSGRSSQFSSFLGSGDAFYEAGPSRSINDFNLASIESSPSFNSVRSQSSSSMSKLGTGGISIKNVDLLSEAEIEDHFDIFVQSIAPGDSEAKRLRALPQDNKRALLQSSALKQKQAVKRHGRSEKSSTSSPRAFVGHADDPPQAYIRKFLSGNVLHTDVSHLSVSLRTMPLEWLKEFIELRGPSVLANVLHTINHRTVKREGDAILEAEIVKCMRHVVNYPSGASDVSSQPIIVTSLAASIMSPQLQTRRQAVEILLFLISWDKPRGHSIVLRSFDALQTHYEENSRFDPWLKSFEATIDGRGRMGSLVGASDELKNAISADSMLVDYAVVNLLLVNQLVCLPEDPDVRHFLRSQLELSGLKRVTDKLRSLQHPRVEDIILEYEELAEEDHELLMQSQKSQFFGSLTTTEDIFRALISSVEGSRGRDLFHAVLQHLLLLPSDPETKNRYLQLVDSLISSIVMDGKGGVATDFSSLANVSVGNVVSRFTDQDRMQKLENQLENEHAQHIKTRRQKDALEQEVALYNATDLPASSSSDTVLVNTLQRKLNETEESLSISREAMHKVQEHSEELEDRLREKITELEALIRELFNLLKQTKGFHDLISVENEVGIDGKKSQQREFVTALERRLARHKTVKKLEGTDALNALNNVDEQGAEQEAEQMAESPSKKPKIEVPSKGDQPFSRGAKLGRSLGVVKAPPQNRDSESSGITATKDEGRASQFMDAEDEEVQEHHVNLVSKGKLTPMRSERESPKQPSPRVLRYQNMPKDVDYNVQQRKALARPMPSGKPQRSSKRISSDSAIMSVQPSNGPYVSSSREIDVDNSSMSISKTAPSPQEKSSKRKSHKKLGIEPAYLEEIRSRGRRTPSGLPLDEDDKDEDDRSKTDSEMPAVTEESQTDEEQSDATMTHASGFTTQSDDTQVTSMASINENSSETRNNAFEAMLQKQTKNLKKHQGVGRPDVTDQTSATNDKDLLSSMPAAESTPPTAPPAPPAPPPPPVGNPASAMTTGGLIPVPPPPPPVGNPASAMTTGGLIPVPPPPPPVGNPVIAMGAGGPIPLPPPPPPTSQASSQGAPPPPPPPPPPPGTTTPNASLANILKSGGLRQAIPATNTGLPPPPPIPPSSRPTSTMYSAHARKELPDAASQKMKQLQWDKINQNHLGKTVWGLTNEAPETEWFNQLKRDGVWIELEEDFKSKQIVLNLMNKKKDKDLISVLDVSSQKRIEIVMQRVKQYSPEQIASKILSFDEDFCTQTFLSELKPVLPTPEQAGKLAPYKDAGPEVLVTLHPADRLMVQLIKIERMGPRIEGMLYKSVFEEVYNILSESVDVVHEASESLMSAPRFIEMLKLVLLIGNYMNAQGVKGGAFGFKITSLNKMVDTKSTNGTTLVHFLERTVAKQFTDMELFIDELSKPAEAYRVNLTDVRKGLGDLREGLKHLLLELENHFNDPESITPRDGYPEKMWKFSAVAKGKLDGMVDRLALADASYQNTARFYGELDKLPSTSEFFGVFKQFLASYKKCKNENQTYAEEKASIEKRRQAKEARVKERAAIQAAYTDPEGESIMDTLLDKLKQGDTAPRRRARKGNRRSSVPHASQSQSDLSGPGNEAAMAADMLASLQNNGFLAPLTKTIEESANENEVHTNEGSLDISDRSSTSPLSNDQDRKEVRFNDDENEEHSDEFAKDAG</sequence>
<feature type="compositionally biased region" description="Polar residues" evidence="3">
    <location>
        <begin position="1695"/>
        <end position="1704"/>
    </location>
</feature>
<dbReference type="PROSITE" id="PS51232">
    <property type="entry name" value="GBD_FH3"/>
    <property type="match status" value="1"/>
</dbReference>
<dbReference type="STRING" id="1299270.R9ADV3"/>
<dbReference type="InterPro" id="IPR016024">
    <property type="entry name" value="ARM-type_fold"/>
</dbReference>
<feature type="compositionally biased region" description="Basic and acidic residues" evidence="3">
    <location>
        <begin position="773"/>
        <end position="783"/>
    </location>
</feature>
<name>R9ADV3_WALI9</name>
<dbReference type="eggNOG" id="KOG1922">
    <property type="taxonomic scope" value="Eukaryota"/>
</dbReference>
<keyword evidence="8" id="KW-1185">Reference proteome</keyword>
<feature type="compositionally biased region" description="Pro residues" evidence="3">
    <location>
        <begin position="1091"/>
        <end position="1106"/>
    </location>
</feature>
<dbReference type="OrthoDB" id="1104827at2759"/>
<dbReference type="InterPro" id="IPR014768">
    <property type="entry name" value="GBD/FH3_dom"/>
</dbReference>
<dbReference type="SMART" id="SM00498">
    <property type="entry name" value="FH2"/>
    <property type="match status" value="1"/>
</dbReference>
<dbReference type="GO" id="GO:0005938">
    <property type="term" value="C:cell cortex"/>
    <property type="evidence" value="ECO:0007669"/>
    <property type="project" value="UniProtKB-ARBA"/>
</dbReference>
<evidence type="ECO:0000313" key="7">
    <source>
        <dbReference type="EMBL" id="EOR00384.1"/>
    </source>
</evidence>
<evidence type="ECO:0000259" key="4">
    <source>
        <dbReference type="PROSITE" id="PS51231"/>
    </source>
</evidence>
<dbReference type="Gene3D" id="1.25.10.10">
    <property type="entry name" value="Leucine-rich Repeat Variant"/>
    <property type="match status" value="1"/>
</dbReference>
<dbReference type="PROSITE" id="PS51444">
    <property type="entry name" value="FH2"/>
    <property type="match status" value="1"/>
</dbReference>
<feature type="region of interest" description="Disordered" evidence="3">
    <location>
        <begin position="761"/>
        <end position="1199"/>
    </location>
</feature>
<feature type="region of interest" description="Disordered" evidence="3">
    <location>
        <begin position="1672"/>
        <end position="1709"/>
    </location>
</feature>
<dbReference type="KEGG" id="wic:J056_000922"/>
<dbReference type="Pfam" id="PF02181">
    <property type="entry name" value="FH2"/>
    <property type="match status" value="1"/>
</dbReference>
<feature type="compositionally biased region" description="Pro residues" evidence="3">
    <location>
        <begin position="1119"/>
        <end position="1128"/>
    </location>
</feature>
<dbReference type="GO" id="GO:0015629">
    <property type="term" value="C:actin cytoskeleton"/>
    <property type="evidence" value="ECO:0007669"/>
    <property type="project" value="UniProtKB-ARBA"/>
</dbReference>
<dbReference type="GO" id="GO:0051301">
    <property type="term" value="P:cell division"/>
    <property type="evidence" value="ECO:0007669"/>
    <property type="project" value="UniProtKB-ARBA"/>
</dbReference>
<feature type="region of interest" description="Disordered" evidence="3">
    <location>
        <begin position="215"/>
        <end position="244"/>
    </location>
</feature>
<feature type="compositionally biased region" description="Pro residues" evidence="3">
    <location>
        <begin position="1162"/>
        <end position="1171"/>
    </location>
</feature>
<dbReference type="PANTHER" id="PTHR47102:SF2">
    <property type="entry name" value="PROTEIN BNI1"/>
    <property type="match status" value="1"/>
</dbReference>
<dbReference type="InterPro" id="IPR014767">
    <property type="entry name" value="DAD_dom"/>
</dbReference>
<feature type="region of interest" description="Disordered" evidence="3">
    <location>
        <begin position="1737"/>
        <end position="1789"/>
    </location>
</feature>
<dbReference type="GO" id="GO:0030036">
    <property type="term" value="P:actin cytoskeleton organization"/>
    <property type="evidence" value="ECO:0007669"/>
    <property type="project" value="InterPro"/>
</dbReference>
<feature type="compositionally biased region" description="Polar residues" evidence="3">
    <location>
        <begin position="904"/>
        <end position="943"/>
    </location>
</feature>
<dbReference type="SUPFAM" id="SSF101447">
    <property type="entry name" value="Formin homology 2 domain (FH2 domain)"/>
    <property type="match status" value="1"/>
</dbReference>
<feature type="domain" description="DAD" evidence="4">
    <location>
        <begin position="1660"/>
        <end position="1685"/>
    </location>
</feature>
<dbReference type="RefSeq" id="XP_009268825.1">
    <property type="nucleotide sequence ID" value="XM_009270550.1"/>
</dbReference>
<dbReference type="GO" id="GO:0031267">
    <property type="term" value="F:small GTPase binding"/>
    <property type="evidence" value="ECO:0007669"/>
    <property type="project" value="InterPro"/>
</dbReference>
<dbReference type="InterPro" id="IPR011989">
    <property type="entry name" value="ARM-like"/>
</dbReference>
<accession>R9ADV3</accession>
<dbReference type="HOGENOM" id="CLU_000718_1_0_1"/>
<feature type="region of interest" description="Disordered" evidence="3">
    <location>
        <begin position="32"/>
        <end position="53"/>
    </location>
</feature>
<gene>
    <name evidence="7" type="ORF">J056_000922</name>
</gene>
<dbReference type="InterPro" id="IPR010472">
    <property type="entry name" value="FH3_dom"/>
</dbReference>